<evidence type="ECO:0000256" key="1">
    <source>
        <dbReference type="ARBA" id="ARBA00005591"/>
    </source>
</evidence>
<dbReference type="Proteomes" id="UP001054857">
    <property type="component" value="Unassembled WGS sequence"/>
</dbReference>
<name>A0AAD3HQL6_9CHLO</name>
<dbReference type="PANTHER" id="PTHR42799:SF2">
    <property type="entry name" value="MITOCHONDRIAL PEPTIDE METHIONINE SULFOXIDE REDUCTASE"/>
    <property type="match status" value="1"/>
</dbReference>
<dbReference type="GO" id="GO:0008113">
    <property type="term" value="F:peptide-methionine (S)-S-oxide reductase activity"/>
    <property type="evidence" value="ECO:0007669"/>
    <property type="project" value="UniProtKB-EC"/>
</dbReference>
<dbReference type="HAMAP" id="MF_01401">
    <property type="entry name" value="MsrA"/>
    <property type="match status" value="1"/>
</dbReference>
<keyword evidence="10" id="KW-1185">Reference proteome</keyword>
<evidence type="ECO:0000313" key="10">
    <source>
        <dbReference type="Proteomes" id="UP001054857"/>
    </source>
</evidence>
<keyword evidence="3" id="KW-0560">Oxidoreductase</keyword>
<evidence type="ECO:0000256" key="7">
    <source>
        <dbReference type="ARBA" id="ARBA00048782"/>
    </source>
</evidence>
<comment type="catalytic activity">
    <reaction evidence="7">
        <text>[thioredoxin]-disulfide + L-methionine + H2O = L-methionine (S)-S-oxide + [thioredoxin]-dithiol</text>
        <dbReference type="Rhea" id="RHEA:19993"/>
        <dbReference type="Rhea" id="RHEA-COMP:10698"/>
        <dbReference type="Rhea" id="RHEA-COMP:10700"/>
        <dbReference type="ChEBI" id="CHEBI:15377"/>
        <dbReference type="ChEBI" id="CHEBI:29950"/>
        <dbReference type="ChEBI" id="CHEBI:50058"/>
        <dbReference type="ChEBI" id="CHEBI:57844"/>
        <dbReference type="ChEBI" id="CHEBI:58772"/>
        <dbReference type="EC" id="1.8.4.11"/>
    </reaction>
</comment>
<evidence type="ECO:0000256" key="4">
    <source>
        <dbReference type="ARBA" id="ARBA00030273"/>
    </source>
</evidence>
<dbReference type="InterPro" id="IPR036509">
    <property type="entry name" value="Met_Sox_Rdtase_MsrA_sf"/>
</dbReference>
<evidence type="ECO:0000256" key="3">
    <source>
        <dbReference type="ARBA" id="ARBA00023002"/>
    </source>
</evidence>
<dbReference type="GO" id="GO:0005737">
    <property type="term" value="C:cytoplasm"/>
    <property type="evidence" value="ECO:0007669"/>
    <property type="project" value="TreeGrafter"/>
</dbReference>
<evidence type="ECO:0000259" key="8">
    <source>
        <dbReference type="Pfam" id="PF01625"/>
    </source>
</evidence>
<dbReference type="PANTHER" id="PTHR42799">
    <property type="entry name" value="MITOCHONDRIAL PEPTIDE METHIONINE SULFOXIDE REDUCTASE"/>
    <property type="match status" value="1"/>
</dbReference>
<proteinExistence type="inferred from homology"/>
<evidence type="ECO:0000313" key="9">
    <source>
        <dbReference type="EMBL" id="GFR49326.1"/>
    </source>
</evidence>
<organism evidence="9 10">
    <name type="scientific">Astrephomene gubernaculifera</name>
    <dbReference type="NCBI Taxonomy" id="47775"/>
    <lineage>
        <taxon>Eukaryota</taxon>
        <taxon>Viridiplantae</taxon>
        <taxon>Chlorophyta</taxon>
        <taxon>core chlorophytes</taxon>
        <taxon>Chlorophyceae</taxon>
        <taxon>CS clade</taxon>
        <taxon>Chlamydomonadales</taxon>
        <taxon>Astrephomenaceae</taxon>
        <taxon>Astrephomene</taxon>
    </lineage>
</organism>
<gene>
    <name evidence="9" type="ORF">Agub_g11352</name>
</gene>
<sequence length="228" mass="24942">MQSLRSGTRTCRPVIASRSPRLQTMGLFGFGNLFTKQEACKLAPKEAPSGLKLATFAGGCFWGLELAYQRVPGVTSTSVGYTGGPDPKPTYDSVCSGRTGHAEAVQCTYDPKECSYEQLLDTFFGRIDPTTLHRQGNDRGTQYRSAIYYHDAEQQKAAAARIEAENQRLRSGSAPSGWAGDRVVVELQPAGDYFIAEDYHQQYLAKGGRFGNPQSTAKGCTDRIRCYG</sequence>
<feature type="domain" description="Peptide methionine sulphoxide reductase MsrA" evidence="8">
    <location>
        <begin position="54"/>
        <end position="206"/>
    </location>
</feature>
<dbReference type="EMBL" id="BMAR01000029">
    <property type="protein sequence ID" value="GFR49326.1"/>
    <property type="molecule type" value="Genomic_DNA"/>
</dbReference>
<dbReference type="GO" id="GO:0034599">
    <property type="term" value="P:cellular response to oxidative stress"/>
    <property type="evidence" value="ECO:0007669"/>
    <property type="project" value="TreeGrafter"/>
</dbReference>
<dbReference type="FunFam" id="3.30.1060.10:FF:000002">
    <property type="entry name" value="Peptide methionine sulfoxide reductase"/>
    <property type="match status" value="1"/>
</dbReference>
<evidence type="ECO:0000256" key="2">
    <source>
        <dbReference type="ARBA" id="ARBA00012502"/>
    </source>
</evidence>
<dbReference type="Pfam" id="PF01625">
    <property type="entry name" value="PMSR"/>
    <property type="match status" value="1"/>
</dbReference>
<protein>
    <recommendedName>
        <fullName evidence="2">peptide-methionine (S)-S-oxide reductase</fullName>
        <ecNumber evidence="2">1.8.4.11</ecNumber>
    </recommendedName>
    <alternativeName>
        <fullName evidence="5">Peptide-methionine (S)-S-oxide reductase</fullName>
    </alternativeName>
    <alternativeName>
        <fullName evidence="4">Protein-methionine-S-oxide reductase</fullName>
    </alternativeName>
</protein>
<dbReference type="Gene3D" id="3.30.1060.10">
    <property type="entry name" value="Peptide methionine sulphoxide reductase MsrA"/>
    <property type="match status" value="1"/>
</dbReference>
<evidence type="ECO:0000256" key="5">
    <source>
        <dbReference type="ARBA" id="ARBA00030643"/>
    </source>
</evidence>
<dbReference type="EC" id="1.8.4.11" evidence="2"/>
<comment type="caution">
    <text evidence="9">The sequence shown here is derived from an EMBL/GenBank/DDBJ whole genome shotgun (WGS) entry which is preliminary data.</text>
</comment>
<evidence type="ECO:0000256" key="6">
    <source>
        <dbReference type="ARBA" id="ARBA00047806"/>
    </source>
</evidence>
<dbReference type="NCBIfam" id="TIGR00401">
    <property type="entry name" value="msrA"/>
    <property type="match status" value="1"/>
</dbReference>
<dbReference type="InterPro" id="IPR050162">
    <property type="entry name" value="MsrA_MetSO_reductase"/>
</dbReference>
<comment type="catalytic activity">
    <reaction evidence="6">
        <text>L-methionyl-[protein] + [thioredoxin]-disulfide + H2O = L-methionyl-(S)-S-oxide-[protein] + [thioredoxin]-dithiol</text>
        <dbReference type="Rhea" id="RHEA:14217"/>
        <dbReference type="Rhea" id="RHEA-COMP:10698"/>
        <dbReference type="Rhea" id="RHEA-COMP:10700"/>
        <dbReference type="Rhea" id="RHEA-COMP:12313"/>
        <dbReference type="Rhea" id="RHEA-COMP:12315"/>
        <dbReference type="ChEBI" id="CHEBI:15377"/>
        <dbReference type="ChEBI" id="CHEBI:16044"/>
        <dbReference type="ChEBI" id="CHEBI:29950"/>
        <dbReference type="ChEBI" id="CHEBI:44120"/>
        <dbReference type="ChEBI" id="CHEBI:50058"/>
        <dbReference type="EC" id="1.8.4.11"/>
    </reaction>
</comment>
<dbReference type="InterPro" id="IPR002569">
    <property type="entry name" value="Met_Sox_Rdtase_MsrA_dom"/>
</dbReference>
<dbReference type="SUPFAM" id="SSF55068">
    <property type="entry name" value="Peptide methionine sulfoxide reductase"/>
    <property type="match status" value="1"/>
</dbReference>
<dbReference type="AlphaFoldDB" id="A0AAD3HQL6"/>
<reference evidence="9 10" key="1">
    <citation type="journal article" date="2021" name="Sci. Rep.">
        <title>Genome sequencing of the multicellular alga Astrephomene provides insights into convergent evolution of germ-soma differentiation.</title>
        <authorList>
            <person name="Yamashita S."/>
            <person name="Yamamoto K."/>
            <person name="Matsuzaki R."/>
            <person name="Suzuki S."/>
            <person name="Yamaguchi H."/>
            <person name="Hirooka S."/>
            <person name="Minakuchi Y."/>
            <person name="Miyagishima S."/>
            <person name="Kawachi M."/>
            <person name="Toyoda A."/>
            <person name="Nozaki H."/>
        </authorList>
    </citation>
    <scope>NUCLEOTIDE SEQUENCE [LARGE SCALE GENOMIC DNA]</scope>
    <source>
        <strain evidence="9 10">NIES-4017</strain>
    </source>
</reference>
<comment type="similarity">
    <text evidence="1">Belongs to the MsrA Met sulfoxide reductase family.</text>
</comment>
<accession>A0AAD3HQL6</accession>